<dbReference type="Pfam" id="PF20575">
    <property type="entry name" value="HTH_63"/>
    <property type="match status" value="1"/>
</dbReference>
<dbReference type="EMBL" id="RKLT01000001">
    <property type="protein sequence ID" value="MBX0294038.1"/>
    <property type="molecule type" value="Genomic_DNA"/>
</dbReference>
<sequence length="176" mass="18950">MSSGETHEHLDGLLPSNETDLRVEVFVHSLAPVGCKEKQDTLVERLRALVADGELVDIDLHVWGDSVATGGPLAEVGAGERIAAAISEFYELAAKTDVSISPFFRISKVTSSVTDESFRRIVPPHCCIALYAEDELVGVFPSLIDGVACTPDDAIAYLEARTPSELPSQILADERT</sequence>
<proteinExistence type="predicted"/>
<name>A0AAW4P8D2_9EURY</name>
<dbReference type="InterPro" id="IPR046783">
    <property type="entry name" value="HTH_63"/>
</dbReference>
<evidence type="ECO:0000313" key="2">
    <source>
        <dbReference type="Proteomes" id="UP001430455"/>
    </source>
</evidence>
<evidence type="ECO:0000313" key="1">
    <source>
        <dbReference type="EMBL" id="MBX0294038.1"/>
    </source>
</evidence>
<keyword evidence="2" id="KW-1185">Reference proteome</keyword>
<protein>
    <submittedName>
        <fullName evidence="1">Uncharacterized protein</fullName>
    </submittedName>
</protein>
<comment type="caution">
    <text evidence="1">The sequence shown here is derived from an EMBL/GenBank/DDBJ whole genome shotgun (WGS) entry which is preliminary data.</text>
</comment>
<organism evidence="1 2">
    <name type="scientific">Haloarcula nitratireducens</name>
    <dbReference type="NCBI Taxonomy" id="2487749"/>
    <lineage>
        <taxon>Archaea</taxon>
        <taxon>Methanobacteriati</taxon>
        <taxon>Methanobacteriota</taxon>
        <taxon>Stenosarchaea group</taxon>
        <taxon>Halobacteria</taxon>
        <taxon>Halobacteriales</taxon>
        <taxon>Haloarculaceae</taxon>
        <taxon>Haloarcula</taxon>
    </lineage>
</organism>
<gene>
    <name evidence="1" type="ORF">EGH23_03975</name>
</gene>
<dbReference type="AlphaFoldDB" id="A0AAW4P8D2"/>
<dbReference type="RefSeq" id="WP_220578717.1">
    <property type="nucleotide sequence ID" value="NZ_RKLT01000001.1"/>
</dbReference>
<dbReference type="Proteomes" id="UP001430455">
    <property type="component" value="Unassembled WGS sequence"/>
</dbReference>
<reference evidence="1 2" key="1">
    <citation type="submission" date="2021-06" db="EMBL/GenBank/DDBJ databases">
        <title>Halomicroarcula sp. a new haloarchaeum isolated from saline soil.</title>
        <authorList>
            <person name="Duran-Viseras A."/>
            <person name="Sanchez-Porro C."/>
            <person name="Ventosa A."/>
        </authorList>
    </citation>
    <scope>NUCLEOTIDE SEQUENCE [LARGE SCALE GENOMIC DNA]</scope>
    <source>
        <strain evidence="1 2">F27</strain>
    </source>
</reference>
<accession>A0AAW4P8D2</accession>